<accession>A0A1Y6BFD3</accession>
<dbReference type="AlphaFoldDB" id="A0A1Y6BFD3"/>
<evidence type="ECO:0000259" key="8">
    <source>
        <dbReference type="PROSITE" id="PS50109"/>
    </source>
</evidence>
<keyword evidence="11" id="KW-1185">Reference proteome</keyword>
<gene>
    <name evidence="10" type="ORF">SAMN06296036_10424</name>
</gene>
<evidence type="ECO:0000256" key="3">
    <source>
        <dbReference type="ARBA" id="ARBA00022553"/>
    </source>
</evidence>
<dbReference type="InterPro" id="IPR005467">
    <property type="entry name" value="His_kinase_dom"/>
</dbReference>
<keyword evidence="3 6" id="KW-0597">Phosphoprotein</keyword>
<dbReference type="STRING" id="1513793.SAMN06296036_10424"/>
<feature type="domain" description="Histidine kinase" evidence="8">
    <location>
        <begin position="271"/>
        <end position="528"/>
    </location>
</feature>
<sequence length="533" mass="59603">MAENKYWVCALGVEAASRQILDQVVTSCGFRFADFEASQGLYDFLSKKHLFAALILIDQHVGGEDAYVVRQYLLDQGWDIPTVVRLDEMVHFEEMDKIISLRICRVISDYDVQDLTNSIKKYNRREDLEIDQEIREAFIEESGELLEEAESVILDLESNVSDKEALANLFRIVHTIKGSSSVVAWKDFEIFVHRYEDLLSRVESGEIPVSSQLGDVLLLGFDRIKILIEAISSESENRDFDVSQWITDLDISAQADANSNKGGASREPQHPGVKSIKVPVDSLSQLSYYVAVITENQKKMGHLIDQLSPKNFERKIHSIQFINKELRDLEEGLIEKLEEVRCVPVKSVFRPFPRIVRDLSKTLGKSVNLDLRGESLRIDSTIASVLSNTMVHLIRNSLDHGLESPDERLKLGKSEVGSLTIVVEKTEADVIVTIEDDGQGVNLKRVCEIAEKKGLYDSTTLESMSDEEKANIIFSPGFSTSQSVSQVSGRGVGMDMVKQTVSSLGGSIAIESQAGKGSRIRLSFSKGQNVIYF</sequence>
<reference evidence="11" key="1">
    <citation type="submission" date="2017-04" db="EMBL/GenBank/DDBJ databases">
        <authorList>
            <person name="Varghese N."/>
            <person name="Submissions S."/>
        </authorList>
    </citation>
    <scope>NUCLEOTIDE SEQUENCE [LARGE SCALE GENOMIC DNA]</scope>
    <source>
        <strain evidence="11">RKEM611</strain>
    </source>
</reference>
<dbReference type="PROSITE" id="PS50894">
    <property type="entry name" value="HPT"/>
    <property type="match status" value="1"/>
</dbReference>
<dbReference type="GO" id="GO:0000155">
    <property type="term" value="F:phosphorelay sensor kinase activity"/>
    <property type="evidence" value="ECO:0007669"/>
    <property type="project" value="UniProtKB-ARBA"/>
</dbReference>
<dbReference type="Gene3D" id="3.30.565.10">
    <property type="entry name" value="Histidine kinase-like ATPase, C-terminal domain"/>
    <property type="match status" value="1"/>
</dbReference>
<evidence type="ECO:0000256" key="7">
    <source>
        <dbReference type="SAM" id="Coils"/>
    </source>
</evidence>
<dbReference type="InterPro" id="IPR051315">
    <property type="entry name" value="Bact_Chemotaxis_CheA"/>
</dbReference>
<feature type="domain" description="HPt" evidence="9">
    <location>
        <begin position="127"/>
        <end position="234"/>
    </location>
</feature>
<dbReference type="PROSITE" id="PS50109">
    <property type="entry name" value="HIS_KIN"/>
    <property type="match status" value="1"/>
</dbReference>
<dbReference type="PANTHER" id="PTHR43395:SF10">
    <property type="entry name" value="CHEMOTAXIS PROTEIN CHEA"/>
    <property type="match status" value="1"/>
</dbReference>
<dbReference type="Proteomes" id="UP000192907">
    <property type="component" value="Unassembled WGS sequence"/>
</dbReference>
<keyword evidence="4" id="KW-0808">Transferase</keyword>
<dbReference type="SUPFAM" id="SSF55874">
    <property type="entry name" value="ATPase domain of HSP90 chaperone/DNA topoisomerase II/histidine kinase"/>
    <property type="match status" value="1"/>
</dbReference>
<evidence type="ECO:0000256" key="6">
    <source>
        <dbReference type="PROSITE-ProRule" id="PRU00110"/>
    </source>
</evidence>
<dbReference type="CDD" id="cd00088">
    <property type="entry name" value="HPT"/>
    <property type="match status" value="1"/>
</dbReference>
<keyword evidence="7" id="KW-0175">Coiled coil</keyword>
<dbReference type="SUPFAM" id="SSF47226">
    <property type="entry name" value="Histidine-containing phosphotransfer domain, HPT domain"/>
    <property type="match status" value="1"/>
</dbReference>
<dbReference type="OrthoDB" id="5491538at2"/>
<dbReference type="Pfam" id="PF02518">
    <property type="entry name" value="HATPase_c"/>
    <property type="match status" value="1"/>
</dbReference>
<dbReference type="Gene3D" id="1.20.120.160">
    <property type="entry name" value="HPT domain"/>
    <property type="match status" value="1"/>
</dbReference>
<dbReference type="InterPro" id="IPR036641">
    <property type="entry name" value="HPT_dom_sf"/>
</dbReference>
<organism evidence="10 11">
    <name type="scientific">Pseudobacteriovorax antillogorgiicola</name>
    <dbReference type="NCBI Taxonomy" id="1513793"/>
    <lineage>
        <taxon>Bacteria</taxon>
        <taxon>Pseudomonadati</taxon>
        <taxon>Bdellovibrionota</taxon>
        <taxon>Oligoflexia</taxon>
        <taxon>Oligoflexales</taxon>
        <taxon>Pseudobacteriovoracaceae</taxon>
        <taxon>Pseudobacteriovorax</taxon>
    </lineage>
</organism>
<evidence type="ECO:0000256" key="4">
    <source>
        <dbReference type="ARBA" id="ARBA00022679"/>
    </source>
</evidence>
<dbReference type="PANTHER" id="PTHR43395">
    <property type="entry name" value="SENSOR HISTIDINE KINASE CHEA"/>
    <property type="match status" value="1"/>
</dbReference>
<dbReference type="SMART" id="SM00387">
    <property type="entry name" value="HATPase_c"/>
    <property type="match status" value="1"/>
</dbReference>
<dbReference type="InterPro" id="IPR004358">
    <property type="entry name" value="Sig_transdc_His_kin-like_C"/>
</dbReference>
<evidence type="ECO:0000256" key="2">
    <source>
        <dbReference type="ARBA" id="ARBA00012438"/>
    </source>
</evidence>
<dbReference type="InterPro" id="IPR003594">
    <property type="entry name" value="HATPase_dom"/>
</dbReference>
<evidence type="ECO:0000313" key="11">
    <source>
        <dbReference type="Proteomes" id="UP000192907"/>
    </source>
</evidence>
<feature type="coiled-coil region" evidence="7">
    <location>
        <begin position="139"/>
        <end position="166"/>
    </location>
</feature>
<evidence type="ECO:0000313" key="10">
    <source>
        <dbReference type="EMBL" id="SMF04879.1"/>
    </source>
</evidence>
<evidence type="ECO:0000256" key="1">
    <source>
        <dbReference type="ARBA" id="ARBA00000085"/>
    </source>
</evidence>
<proteinExistence type="predicted"/>
<dbReference type="InterPro" id="IPR036890">
    <property type="entry name" value="HATPase_C_sf"/>
</dbReference>
<keyword evidence="5 10" id="KW-0418">Kinase</keyword>
<dbReference type="PRINTS" id="PR00344">
    <property type="entry name" value="BCTRLSENSOR"/>
</dbReference>
<comment type="catalytic activity">
    <reaction evidence="1">
        <text>ATP + protein L-histidine = ADP + protein N-phospho-L-histidine.</text>
        <dbReference type="EC" id="2.7.13.3"/>
    </reaction>
</comment>
<dbReference type="EMBL" id="FWZT01000004">
    <property type="protein sequence ID" value="SMF04879.1"/>
    <property type="molecule type" value="Genomic_DNA"/>
</dbReference>
<dbReference type="InterPro" id="IPR008207">
    <property type="entry name" value="Sig_transdc_His_kin_Hpt_dom"/>
</dbReference>
<evidence type="ECO:0000259" key="9">
    <source>
        <dbReference type="PROSITE" id="PS50894"/>
    </source>
</evidence>
<dbReference type="RefSeq" id="WP_132317015.1">
    <property type="nucleotide sequence ID" value="NZ_FWZT01000004.1"/>
</dbReference>
<dbReference type="FunFam" id="3.30.565.10:FF:000016">
    <property type="entry name" value="Chemotaxis protein CheA, putative"/>
    <property type="match status" value="1"/>
</dbReference>
<protein>
    <recommendedName>
        <fullName evidence="2">histidine kinase</fullName>
        <ecNumber evidence="2">2.7.13.3</ecNumber>
    </recommendedName>
</protein>
<evidence type="ECO:0000256" key="5">
    <source>
        <dbReference type="ARBA" id="ARBA00022777"/>
    </source>
</evidence>
<dbReference type="EC" id="2.7.13.3" evidence="2"/>
<name>A0A1Y6BFD3_9BACT</name>
<dbReference type="SMART" id="SM00073">
    <property type="entry name" value="HPT"/>
    <property type="match status" value="1"/>
</dbReference>
<feature type="modified residue" description="Phosphohistidine" evidence="6">
    <location>
        <position position="174"/>
    </location>
</feature>
<dbReference type="Pfam" id="PF01627">
    <property type="entry name" value="Hpt"/>
    <property type="match status" value="1"/>
</dbReference>